<dbReference type="GO" id="GO:0004553">
    <property type="term" value="F:hydrolase activity, hydrolyzing O-glycosyl compounds"/>
    <property type="evidence" value="ECO:0007669"/>
    <property type="project" value="InterPro"/>
</dbReference>
<dbReference type="Gene3D" id="2.60.120.200">
    <property type="match status" value="2"/>
</dbReference>
<dbReference type="RefSeq" id="WP_136063406.1">
    <property type="nucleotide sequence ID" value="NZ_CAAHFH010000002.1"/>
</dbReference>
<accession>A0A6C2URV8</accession>
<dbReference type="GO" id="GO:0000272">
    <property type="term" value="P:polysaccharide catabolic process"/>
    <property type="evidence" value="ECO:0007669"/>
    <property type="project" value="InterPro"/>
</dbReference>
<protein>
    <recommendedName>
        <fullName evidence="4">LamG-like jellyroll fold domain-containing protein</fullName>
    </recommendedName>
</protein>
<proteinExistence type="predicted"/>
<dbReference type="InterPro" id="IPR051005">
    <property type="entry name" value="Pentraxin_domain"/>
</dbReference>
<evidence type="ECO:0000313" key="2">
    <source>
        <dbReference type="EMBL" id="VGO21981.1"/>
    </source>
</evidence>
<dbReference type="InterPro" id="IPR036439">
    <property type="entry name" value="Dockerin_dom_sf"/>
</dbReference>
<dbReference type="Pfam" id="PF13385">
    <property type="entry name" value="Laminin_G_3"/>
    <property type="match status" value="2"/>
</dbReference>
<gene>
    <name evidence="2" type="ORF">SCARR_04061</name>
</gene>
<feature type="signal peptide" evidence="1">
    <location>
        <begin position="1"/>
        <end position="20"/>
    </location>
</feature>
<evidence type="ECO:0008006" key="4">
    <source>
        <dbReference type="Google" id="ProtNLM"/>
    </source>
</evidence>
<keyword evidence="3" id="KW-1185">Reference proteome</keyword>
<organism evidence="2 3">
    <name type="scientific">Pontiella sulfatireligans</name>
    <dbReference type="NCBI Taxonomy" id="2750658"/>
    <lineage>
        <taxon>Bacteria</taxon>
        <taxon>Pseudomonadati</taxon>
        <taxon>Kiritimatiellota</taxon>
        <taxon>Kiritimatiellia</taxon>
        <taxon>Kiritimatiellales</taxon>
        <taxon>Pontiellaceae</taxon>
        <taxon>Pontiella</taxon>
    </lineage>
</organism>
<dbReference type="SUPFAM" id="SSF49899">
    <property type="entry name" value="Concanavalin A-like lectins/glucanases"/>
    <property type="match status" value="2"/>
</dbReference>
<dbReference type="Pfam" id="PF00404">
    <property type="entry name" value="Dockerin_1"/>
    <property type="match status" value="1"/>
</dbReference>
<dbReference type="Gene3D" id="1.10.1330.10">
    <property type="entry name" value="Dockerin domain"/>
    <property type="match status" value="1"/>
</dbReference>
<dbReference type="EMBL" id="CAAHFH010000002">
    <property type="protein sequence ID" value="VGO21981.1"/>
    <property type="molecule type" value="Genomic_DNA"/>
</dbReference>
<dbReference type="SUPFAM" id="SSF63446">
    <property type="entry name" value="Type I dockerin domain"/>
    <property type="match status" value="1"/>
</dbReference>
<dbReference type="Proteomes" id="UP000346198">
    <property type="component" value="Unassembled WGS sequence"/>
</dbReference>
<sequence length="854" mass="90028">MRAKSWMIVLMAAGALTVQAGLPSASPTHRFLFNGVVSDAIGDAGATATADTANLEAPQYTSDIPLNTVAGAPTQSMEVGMNNGTKKSGFILDSSAFASAGSMSFWFNSDTLGGGDRLMQDGFRILHENDSSISFFSGGDPVPGARGVAVSAGTWNHAVLTWDNAATTVKAYLNGSLLGTSTSASAVGTSDVRVGGYNLNDNTSNLANQYDGKLYDLQLYDSVLSADDITGLRANPGAPALPASTTVLAHRYEFDNDVTDSGGTVDGVATTSGTYLEAPQFINDIPAGTVAGAPTQSIEFGMNNGSKKSGFSLAAGAFGSAGSMSFWFNSDTIGGGDYLATGDFNILHENDSSISFVCGASIPGARGVAVSAGTWNHAVLTWDNAATTVKAYLNGSLLGTSTNASAVGTHAMRVGTYNLTDTTANLANQYDGRLYDMQIYDGVLYQSDVAKLYLNPGRVYFAEAPAYPEMEEMFGPELIVNGDFASLSGFVNNPVGRDSDLWYVTGSYGDLWIWSEGNATLDDWSFYYADPDNITPLVGTPNVEDLDTATYPLDNTTLLDTWLTGSEVILTSVQNYRNGLKSEDILNGASIDSGATYQFEVRGWTDVDNTNATFTTALTTGADATNTANAVSGSLMEVPIADLNAGAPLTAQLSGADLVAGQINVMFHLENATEIPGVAEGNNTLIRENYRNNDVNSKVWVQSVSLAQLLVAEDGDYNRDGVVDQLDVDLANSYLDGSIDNGPTAAQRQEEKSLEELNLTEFDLNNDGVFDEADIAVLQSLARPVIVSAVMNGSGHFEVEVGSLANGGQYYLMRTTSLDLPFNEQVDSVSDASDTETFTDTNPPAGAAFYKVTD</sequence>
<dbReference type="PANTHER" id="PTHR45869:SF8">
    <property type="entry name" value="LAMG-LIKE JELLYROLL FOLD DOMAIN-CONTAINING PROTEIN"/>
    <property type="match status" value="1"/>
</dbReference>
<name>A0A6C2URV8_9BACT</name>
<evidence type="ECO:0000313" key="3">
    <source>
        <dbReference type="Proteomes" id="UP000346198"/>
    </source>
</evidence>
<dbReference type="PANTHER" id="PTHR45869">
    <property type="entry name" value="C-REACTIVE PROTEIN-RELATED"/>
    <property type="match status" value="1"/>
</dbReference>
<dbReference type="InterPro" id="IPR002105">
    <property type="entry name" value="Dockerin_1_rpt"/>
</dbReference>
<reference evidence="2 3" key="1">
    <citation type="submission" date="2019-04" db="EMBL/GenBank/DDBJ databases">
        <authorList>
            <person name="Van Vliet M D."/>
        </authorList>
    </citation>
    <scope>NUCLEOTIDE SEQUENCE [LARGE SCALE GENOMIC DNA]</scope>
    <source>
        <strain evidence="2 3">F21</strain>
    </source>
</reference>
<evidence type="ECO:0000256" key="1">
    <source>
        <dbReference type="SAM" id="SignalP"/>
    </source>
</evidence>
<keyword evidence="1" id="KW-0732">Signal</keyword>
<feature type="chain" id="PRO_5025503231" description="LamG-like jellyroll fold domain-containing protein" evidence="1">
    <location>
        <begin position="21"/>
        <end position="854"/>
    </location>
</feature>
<dbReference type="InterPro" id="IPR013320">
    <property type="entry name" value="ConA-like_dom_sf"/>
</dbReference>
<dbReference type="AlphaFoldDB" id="A0A6C2URV8"/>